<dbReference type="EMBL" id="JAKUCV010006751">
    <property type="protein sequence ID" value="KAJ4826057.1"/>
    <property type="molecule type" value="Genomic_DNA"/>
</dbReference>
<keyword evidence="3 12" id="KW-0597">Phosphoprotein</keyword>
<keyword evidence="4" id="KW-0932">Cytokinin signaling pathway</keyword>
<dbReference type="PIRSF" id="PIRSF036392">
    <property type="entry name" value="RR_ARR_type-B"/>
    <property type="match status" value="1"/>
</dbReference>
<dbReference type="InterPro" id="IPR001005">
    <property type="entry name" value="SANT/Myb"/>
</dbReference>
<comment type="function">
    <text evidence="11">Transcriptional activator that binds specific DNA sequence.</text>
</comment>
<dbReference type="PANTHER" id="PTHR43874:SF205">
    <property type="entry name" value="TWO-COMPONENT RESPONSE REGULATOR ORR23"/>
    <property type="match status" value="1"/>
</dbReference>
<keyword evidence="5 11" id="KW-0902">Two-component regulatory system</keyword>
<dbReference type="SMART" id="SM00448">
    <property type="entry name" value="REC"/>
    <property type="match status" value="1"/>
</dbReference>
<feature type="region of interest" description="Disordered" evidence="13">
    <location>
        <begin position="502"/>
        <end position="528"/>
    </location>
</feature>
<dbReference type="PROSITE" id="PS50110">
    <property type="entry name" value="RESPONSE_REGULATORY"/>
    <property type="match status" value="1"/>
</dbReference>
<comment type="caution">
    <text evidence="15">The sequence shown here is derived from an EMBL/GenBank/DDBJ whole genome shotgun (WGS) entry which is preliminary data.</text>
</comment>
<dbReference type="OrthoDB" id="833876at2759"/>
<feature type="domain" description="Response regulatory" evidence="14">
    <location>
        <begin position="22"/>
        <end position="137"/>
    </location>
</feature>
<keyword evidence="9 11" id="KW-0804">Transcription</keyword>
<name>A0A9Q0F929_9ROSI</name>
<dbReference type="InterPro" id="IPR009057">
    <property type="entry name" value="Homeodomain-like_sf"/>
</dbReference>
<dbReference type="InterPro" id="IPR006447">
    <property type="entry name" value="Myb_dom_plants"/>
</dbReference>
<dbReference type="AlphaFoldDB" id="A0A9Q0F929"/>
<evidence type="ECO:0000313" key="15">
    <source>
        <dbReference type="EMBL" id="KAJ4826057.1"/>
    </source>
</evidence>
<evidence type="ECO:0000256" key="7">
    <source>
        <dbReference type="ARBA" id="ARBA00023125"/>
    </source>
</evidence>
<reference evidence="15" key="1">
    <citation type="submission" date="2022-02" db="EMBL/GenBank/DDBJ databases">
        <authorList>
            <person name="Henning P.M."/>
            <person name="McCubbin A.G."/>
            <person name="Shore J.S."/>
        </authorList>
    </citation>
    <scope>NUCLEOTIDE SEQUENCE</scope>
    <source>
        <strain evidence="15">F60SS</strain>
        <tissue evidence="15">Leaves</tissue>
    </source>
</reference>
<proteinExistence type="inferred from homology"/>
<dbReference type="Gene3D" id="1.10.10.60">
    <property type="entry name" value="Homeodomain-like"/>
    <property type="match status" value="1"/>
</dbReference>
<dbReference type="InterPro" id="IPR011006">
    <property type="entry name" value="CheY-like_superfamily"/>
</dbReference>
<evidence type="ECO:0000256" key="3">
    <source>
        <dbReference type="ARBA" id="ARBA00022553"/>
    </source>
</evidence>
<dbReference type="PANTHER" id="PTHR43874">
    <property type="entry name" value="TWO-COMPONENT RESPONSE REGULATOR"/>
    <property type="match status" value="1"/>
</dbReference>
<feature type="region of interest" description="Disordered" evidence="13">
    <location>
        <begin position="143"/>
        <end position="210"/>
    </location>
</feature>
<evidence type="ECO:0000256" key="1">
    <source>
        <dbReference type="ARBA" id="ARBA00004123"/>
    </source>
</evidence>
<dbReference type="Pfam" id="PF00072">
    <property type="entry name" value="Response_reg"/>
    <property type="match status" value="1"/>
</dbReference>
<keyword evidence="16" id="KW-1185">Reference proteome</keyword>
<gene>
    <name evidence="15" type="ORF">Tsubulata_048120</name>
</gene>
<reference evidence="15" key="2">
    <citation type="journal article" date="2023" name="Plants (Basel)">
        <title>Annotation of the Turnera subulata (Passifloraceae) Draft Genome Reveals the S-Locus Evolved after the Divergence of Turneroideae from Passifloroideae in a Stepwise Manner.</title>
        <authorList>
            <person name="Henning P.M."/>
            <person name="Roalson E.H."/>
            <person name="Mir W."/>
            <person name="McCubbin A.G."/>
            <person name="Shore J.S."/>
        </authorList>
    </citation>
    <scope>NUCLEOTIDE SEQUENCE</scope>
    <source>
        <strain evidence="15">F60SS</strain>
    </source>
</reference>
<evidence type="ECO:0000313" key="16">
    <source>
        <dbReference type="Proteomes" id="UP001141552"/>
    </source>
</evidence>
<dbReference type="GO" id="GO:0005634">
    <property type="term" value="C:nucleus"/>
    <property type="evidence" value="ECO:0007669"/>
    <property type="project" value="UniProtKB-SubCell"/>
</dbReference>
<dbReference type="Gene3D" id="3.40.50.2300">
    <property type="match status" value="1"/>
</dbReference>
<comment type="subcellular location">
    <subcellularLocation>
        <location evidence="1 11">Nucleus</location>
    </subcellularLocation>
</comment>
<evidence type="ECO:0000256" key="4">
    <source>
        <dbReference type="ARBA" id="ARBA00022864"/>
    </source>
</evidence>
<organism evidence="15 16">
    <name type="scientific">Turnera subulata</name>
    <dbReference type="NCBI Taxonomy" id="218843"/>
    <lineage>
        <taxon>Eukaryota</taxon>
        <taxon>Viridiplantae</taxon>
        <taxon>Streptophyta</taxon>
        <taxon>Embryophyta</taxon>
        <taxon>Tracheophyta</taxon>
        <taxon>Spermatophyta</taxon>
        <taxon>Magnoliopsida</taxon>
        <taxon>eudicotyledons</taxon>
        <taxon>Gunneridae</taxon>
        <taxon>Pentapetalae</taxon>
        <taxon>rosids</taxon>
        <taxon>fabids</taxon>
        <taxon>Malpighiales</taxon>
        <taxon>Passifloraceae</taxon>
        <taxon>Turnera</taxon>
    </lineage>
</organism>
<dbReference type="GO" id="GO:0003700">
    <property type="term" value="F:DNA-binding transcription factor activity"/>
    <property type="evidence" value="ECO:0007669"/>
    <property type="project" value="UniProtKB-UniRule"/>
</dbReference>
<evidence type="ECO:0000256" key="10">
    <source>
        <dbReference type="ARBA" id="ARBA00023242"/>
    </source>
</evidence>
<accession>A0A9Q0F929</accession>
<dbReference type="GO" id="GO:0003677">
    <property type="term" value="F:DNA binding"/>
    <property type="evidence" value="ECO:0007669"/>
    <property type="project" value="UniProtKB-KW"/>
</dbReference>
<feature type="compositionally biased region" description="Basic and acidic residues" evidence="13">
    <location>
        <begin position="143"/>
        <end position="155"/>
    </location>
</feature>
<dbReference type="GO" id="GO:0009736">
    <property type="term" value="P:cytokinin-activated signaling pathway"/>
    <property type="evidence" value="ECO:0007669"/>
    <property type="project" value="UniProtKB-KW"/>
</dbReference>
<keyword evidence="6 11" id="KW-0805">Transcription regulation</keyword>
<dbReference type="FunFam" id="1.10.10.60:FF:000007">
    <property type="entry name" value="Two-component response regulator"/>
    <property type="match status" value="1"/>
</dbReference>
<evidence type="ECO:0000259" key="14">
    <source>
        <dbReference type="PROSITE" id="PS50110"/>
    </source>
</evidence>
<dbReference type="GO" id="GO:0000160">
    <property type="term" value="P:phosphorelay signal transduction system"/>
    <property type="evidence" value="ECO:0007669"/>
    <property type="project" value="UniProtKB-KW"/>
</dbReference>
<comment type="similarity">
    <text evidence="2">Belongs to the ARR family. Type-B subfamily.</text>
</comment>
<keyword evidence="8 11" id="KW-0010">Activator</keyword>
<evidence type="ECO:0000256" key="6">
    <source>
        <dbReference type="ARBA" id="ARBA00023015"/>
    </source>
</evidence>
<dbReference type="Pfam" id="PF00249">
    <property type="entry name" value="Myb_DNA-binding"/>
    <property type="match status" value="1"/>
</dbReference>
<dbReference type="Proteomes" id="UP001141552">
    <property type="component" value="Unassembled WGS sequence"/>
</dbReference>
<dbReference type="SUPFAM" id="SSF46689">
    <property type="entry name" value="Homeodomain-like"/>
    <property type="match status" value="1"/>
</dbReference>
<feature type="compositionally biased region" description="Low complexity" evidence="13">
    <location>
        <begin position="159"/>
        <end position="177"/>
    </location>
</feature>
<feature type="modified residue" description="4-aspartylphosphate" evidence="12">
    <location>
        <position position="73"/>
    </location>
</feature>
<dbReference type="SUPFAM" id="SSF52172">
    <property type="entry name" value="CheY-like"/>
    <property type="match status" value="1"/>
</dbReference>
<dbReference type="InterPro" id="IPR017053">
    <property type="entry name" value="Response_reg_B-typ_pln"/>
</dbReference>
<sequence>MGVEDQRSGGSGNEDRFPVGMRVLAVDDDPICLKLLEGLLRKCQYHVTTTNQSLKALKMLRENRNNYDLVISDVNMPDMDGFKLLELVGLEMDLPVIMLSAHSDKELVYKGVTHGAVDYLLKPVRIEELKNIWQHVIRRKKLQPKDQNRSANREEQEVEGTAEGVAAAASTSSADQSGKVSRKRKDQDEEEEEGEENDNEDEEPGSQKKPRVVWSVDLHRKFVAAVNQLSLEKAVPKKILDLMNVEGLTRENVASHLQKYRLYLKRISTSQQASLVAAYGAKDSSFLRMGSLDGFGDFRSFSGPGRLSSTSLSSYSTGGMLGRLNSSSGLTLRGITSSGLLQPSHPQLSSSLPSLGKIQPGILSANQNTSLFQGISSALEHNQLQGKSSTHIDDTVGFGLANSFPDGRVSIGSFGNSIPNVSGNPLMLQGSTQQSQSKGVFTTQPSLSVPTLNQESLDVDGRGSSNFLDHSRCNENWQGAVQLSTYPSNTLPLNDTFRHDPLSSTNLKDTLSSNSSHNGNSPIEFSSSGALTAPLENSRFDMQGQTGFIGNVVQNVNYTPRLRWEEHNQGYNPNLNNPLGSANSLISGNVFVGSLSHSMDQRKRFDASLMSQINSSSVFHQPDADRSDMDQKLRAAEDCLLDQTKSTNGFIQNNYDSLDDIMNAVMKRDHNEAILMDGELGFDAYSLESCM</sequence>
<evidence type="ECO:0000256" key="12">
    <source>
        <dbReference type="PROSITE-ProRule" id="PRU00169"/>
    </source>
</evidence>
<dbReference type="NCBIfam" id="TIGR01557">
    <property type="entry name" value="myb_SHAQKYF"/>
    <property type="match status" value="1"/>
</dbReference>
<dbReference type="InterPro" id="IPR001789">
    <property type="entry name" value="Sig_transdc_resp-reg_receiver"/>
</dbReference>
<evidence type="ECO:0000256" key="2">
    <source>
        <dbReference type="ARBA" id="ARBA00006015"/>
    </source>
</evidence>
<evidence type="ECO:0000256" key="9">
    <source>
        <dbReference type="ARBA" id="ARBA00023163"/>
    </source>
</evidence>
<evidence type="ECO:0000256" key="13">
    <source>
        <dbReference type="SAM" id="MobiDB-lite"/>
    </source>
</evidence>
<keyword evidence="7 11" id="KW-0238">DNA-binding</keyword>
<feature type="compositionally biased region" description="Acidic residues" evidence="13">
    <location>
        <begin position="188"/>
        <end position="204"/>
    </location>
</feature>
<protein>
    <recommendedName>
        <fullName evidence="11">Two-component response regulator</fullName>
    </recommendedName>
</protein>
<keyword evidence="10 11" id="KW-0539">Nucleus</keyword>
<dbReference type="CDD" id="cd17584">
    <property type="entry name" value="REC_typeB_ARR-like"/>
    <property type="match status" value="1"/>
</dbReference>
<evidence type="ECO:0000256" key="8">
    <source>
        <dbReference type="ARBA" id="ARBA00023159"/>
    </source>
</evidence>
<dbReference type="InterPro" id="IPR045279">
    <property type="entry name" value="ARR-like"/>
</dbReference>
<evidence type="ECO:0000256" key="5">
    <source>
        <dbReference type="ARBA" id="ARBA00023012"/>
    </source>
</evidence>
<evidence type="ECO:0000256" key="11">
    <source>
        <dbReference type="PIRNR" id="PIRNR036392"/>
    </source>
</evidence>